<feature type="transmembrane region" description="Helical" evidence="8">
    <location>
        <begin position="44"/>
        <end position="65"/>
    </location>
</feature>
<evidence type="ECO:0000256" key="8">
    <source>
        <dbReference type="RuleBase" id="RU362002"/>
    </source>
</evidence>
<dbReference type="EMBL" id="CP019646">
    <property type="protein sequence ID" value="AQQ71671.1"/>
    <property type="molecule type" value="Genomic_DNA"/>
</dbReference>
<dbReference type="AlphaFoldDB" id="A0A1Q2MG67"/>
<feature type="transmembrane region" description="Helical" evidence="8">
    <location>
        <begin position="399"/>
        <end position="425"/>
    </location>
</feature>
<reference evidence="12" key="1">
    <citation type="submission" date="2017-02" db="EMBL/GenBank/DDBJ databases">
        <title>Comparative genomics and description of representatives of a novel lineage of planctomycetes thriving in anoxic sediments.</title>
        <authorList>
            <person name="Spring S."/>
            <person name="Bunk B."/>
            <person name="Sproer C."/>
        </authorList>
    </citation>
    <scope>NUCLEOTIDE SEQUENCE [LARGE SCALE GENOMIC DNA]</scope>
    <source>
        <strain evidence="12">SM-Chi-D1</strain>
    </source>
</reference>
<sequence length="460" mass="48196" precursor="true">MKLIKYLLFILLLLGPAALAQEPAPAGYEAAIEAMKSELQNNLNIVWTCVAAFLVFFMQAGFAMVEAGFTRAKNAVNILMKNLMDFSIGSLAFFFIGFGLMFGASNGLFGTTDFMISDVVKNGESASWNYTFLIFQTVFAGTAATIVSGAMAGRTKFKSYIVYSVLICSFIYPIFGSWAWGGLHNGGGWLEDIMGTALTDFAGSTVVHSIGGWLALAGAIVLGPRLGKYGPDGRAKAIPGHNITLAALGVFILWFGWFGFNPGSTTLGDGEIGRVAVTTNLAAATGAITAMIVSWFIGKKPDASMSLNGGLAGLVAITAGCYTVTPMGSVIIGGLAGIIVVLSVIFIDTKLKIDDPVGAVSVHGVCGAFGTLMCGLFNAEAYTCGGDSTGLFYGGGINQLMVQIIGVAAGFAWAFIIGLIMFFAIKSVFGLRASAEEEIKGLDITEHGMEAYAGFQVFNS</sequence>
<keyword evidence="4 8" id="KW-0812">Transmembrane</keyword>
<feature type="signal peptide" evidence="9">
    <location>
        <begin position="1"/>
        <end position="20"/>
    </location>
</feature>
<evidence type="ECO:0000256" key="4">
    <source>
        <dbReference type="ARBA" id="ARBA00022692"/>
    </source>
</evidence>
<organism evidence="11 12">
    <name type="scientific">Limihaloglobus sulfuriphilus</name>
    <dbReference type="NCBI Taxonomy" id="1851148"/>
    <lineage>
        <taxon>Bacteria</taxon>
        <taxon>Pseudomonadati</taxon>
        <taxon>Planctomycetota</taxon>
        <taxon>Phycisphaerae</taxon>
        <taxon>Sedimentisphaerales</taxon>
        <taxon>Sedimentisphaeraceae</taxon>
        <taxon>Limihaloglobus</taxon>
    </lineage>
</organism>
<comment type="similarity">
    <text evidence="2 8">Belongs to the ammonia transporter channel (TC 1.A.11.2) family.</text>
</comment>
<proteinExistence type="inferred from homology"/>
<feature type="transmembrane region" description="Helical" evidence="8">
    <location>
        <begin position="359"/>
        <end position="379"/>
    </location>
</feature>
<dbReference type="GO" id="GO:0005886">
    <property type="term" value="C:plasma membrane"/>
    <property type="evidence" value="ECO:0007669"/>
    <property type="project" value="UniProtKB-SubCell"/>
</dbReference>
<feature type="transmembrane region" description="Helical" evidence="8">
    <location>
        <begin position="305"/>
        <end position="325"/>
    </location>
</feature>
<feature type="transmembrane region" description="Helical" evidence="8">
    <location>
        <begin position="86"/>
        <end position="108"/>
    </location>
</feature>
<comment type="subcellular location">
    <subcellularLocation>
        <location evidence="8">Cell membrane</location>
        <topology evidence="8">Multi-pass membrane protein</topology>
    </subcellularLocation>
    <subcellularLocation>
        <location evidence="1">Membrane</location>
        <topology evidence="1">Multi-pass membrane protein</topology>
    </subcellularLocation>
</comment>
<dbReference type="NCBIfam" id="TIGR00836">
    <property type="entry name" value="amt"/>
    <property type="match status" value="1"/>
</dbReference>
<gene>
    <name evidence="11" type="primary">amtB_1</name>
    <name evidence="11" type="ORF">SMSP2_02048</name>
</gene>
<keyword evidence="3 8" id="KW-0813">Transport</keyword>
<keyword evidence="9" id="KW-0732">Signal</keyword>
<feature type="transmembrane region" description="Helical" evidence="8">
    <location>
        <begin position="160"/>
        <end position="181"/>
    </location>
</feature>
<dbReference type="SUPFAM" id="SSF111352">
    <property type="entry name" value="Ammonium transporter"/>
    <property type="match status" value="1"/>
</dbReference>
<dbReference type="PROSITE" id="PS01219">
    <property type="entry name" value="AMMONIUM_TRANSP"/>
    <property type="match status" value="1"/>
</dbReference>
<name>A0A1Q2MG67_9BACT</name>
<dbReference type="PANTHER" id="PTHR11730">
    <property type="entry name" value="AMMONIUM TRANSPORTER"/>
    <property type="match status" value="1"/>
</dbReference>
<dbReference type="GO" id="GO:0097272">
    <property type="term" value="P:ammonium homeostasis"/>
    <property type="evidence" value="ECO:0007669"/>
    <property type="project" value="TreeGrafter"/>
</dbReference>
<feature type="transmembrane region" description="Helical" evidence="8">
    <location>
        <begin position="243"/>
        <end position="260"/>
    </location>
</feature>
<dbReference type="STRING" id="1851148.SMSP2_02048"/>
<dbReference type="Proteomes" id="UP000188181">
    <property type="component" value="Chromosome"/>
</dbReference>
<evidence type="ECO:0000313" key="12">
    <source>
        <dbReference type="Proteomes" id="UP000188181"/>
    </source>
</evidence>
<keyword evidence="5 8" id="KW-1133">Transmembrane helix</keyword>
<evidence type="ECO:0000256" key="2">
    <source>
        <dbReference type="ARBA" id="ARBA00005887"/>
    </source>
</evidence>
<feature type="domain" description="Ammonium transporter AmtB-like" evidence="10">
    <location>
        <begin position="46"/>
        <end position="452"/>
    </location>
</feature>
<dbReference type="InterPro" id="IPR018047">
    <property type="entry name" value="Ammonium_transpt_CS"/>
</dbReference>
<evidence type="ECO:0000313" key="11">
    <source>
        <dbReference type="EMBL" id="AQQ71671.1"/>
    </source>
</evidence>
<evidence type="ECO:0000256" key="5">
    <source>
        <dbReference type="ARBA" id="ARBA00022989"/>
    </source>
</evidence>
<dbReference type="RefSeq" id="WP_146683831.1">
    <property type="nucleotide sequence ID" value="NZ_CP019646.1"/>
</dbReference>
<feature type="transmembrane region" description="Helical" evidence="8">
    <location>
        <begin position="128"/>
        <end position="148"/>
    </location>
</feature>
<feature type="transmembrane region" description="Helical" evidence="8">
    <location>
        <begin position="280"/>
        <end position="298"/>
    </location>
</feature>
<feature type="chain" id="PRO_5012704422" description="Ammonium transporter" evidence="9">
    <location>
        <begin position="21"/>
        <end position="460"/>
    </location>
</feature>
<keyword evidence="7 8" id="KW-0924">Ammonia transport</keyword>
<dbReference type="KEGG" id="pbas:SMSP2_02048"/>
<evidence type="ECO:0000256" key="1">
    <source>
        <dbReference type="ARBA" id="ARBA00004141"/>
    </source>
</evidence>
<feature type="transmembrane region" description="Helical" evidence="8">
    <location>
        <begin position="201"/>
        <end position="222"/>
    </location>
</feature>
<accession>A0A1Q2MG67</accession>
<dbReference type="InterPro" id="IPR001905">
    <property type="entry name" value="Ammonium_transpt"/>
</dbReference>
<dbReference type="PRINTS" id="PR00342">
    <property type="entry name" value="RHESUSRHD"/>
</dbReference>
<dbReference type="GO" id="GO:0008519">
    <property type="term" value="F:ammonium channel activity"/>
    <property type="evidence" value="ECO:0007669"/>
    <property type="project" value="InterPro"/>
</dbReference>
<evidence type="ECO:0000256" key="6">
    <source>
        <dbReference type="ARBA" id="ARBA00023136"/>
    </source>
</evidence>
<keyword evidence="6 8" id="KW-0472">Membrane</keyword>
<evidence type="ECO:0000259" key="10">
    <source>
        <dbReference type="Pfam" id="PF00909"/>
    </source>
</evidence>
<dbReference type="PANTHER" id="PTHR11730:SF89">
    <property type="entry name" value="AMMONIUM TRANSPORTER SLL0108-RELATED"/>
    <property type="match status" value="1"/>
</dbReference>
<keyword evidence="12" id="KW-1185">Reference proteome</keyword>
<evidence type="ECO:0000256" key="3">
    <source>
        <dbReference type="ARBA" id="ARBA00022448"/>
    </source>
</evidence>
<evidence type="ECO:0000256" key="7">
    <source>
        <dbReference type="ARBA" id="ARBA00023177"/>
    </source>
</evidence>
<dbReference type="Gene3D" id="1.10.3430.10">
    <property type="entry name" value="Ammonium transporter AmtB like domains"/>
    <property type="match status" value="1"/>
</dbReference>
<dbReference type="InterPro" id="IPR002229">
    <property type="entry name" value="RhesusRHD"/>
</dbReference>
<dbReference type="InterPro" id="IPR024041">
    <property type="entry name" value="NH4_transpt_AmtB-like_dom"/>
</dbReference>
<dbReference type="InterPro" id="IPR029020">
    <property type="entry name" value="Ammonium/urea_transptr"/>
</dbReference>
<dbReference type="OrthoDB" id="9814202at2"/>
<feature type="transmembrane region" description="Helical" evidence="8">
    <location>
        <begin position="331"/>
        <end position="347"/>
    </location>
</feature>
<dbReference type="Pfam" id="PF00909">
    <property type="entry name" value="Ammonium_transp"/>
    <property type="match status" value="1"/>
</dbReference>
<protein>
    <recommendedName>
        <fullName evidence="8">Ammonium transporter</fullName>
    </recommendedName>
</protein>
<evidence type="ECO:0000256" key="9">
    <source>
        <dbReference type="SAM" id="SignalP"/>
    </source>
</evidence>